<dbReference type="Proteomes" id="UP001430953">
    <property type="component" value="Unassembled WGS sequence"/>
</dbReference>
<dbReference type="AlphaFoldDB" id="A0AAW2ER73"/>
<organism evidence="1 2">
    <name type="scientific">Cardiocondyla obscurior</name>
    <dbReference type="NCBI Taxonomy" id="286306"/>
    <lineage>
        <taxon>Eukaryota</taxon>
        <taxon>Metazoa</taxon>
        <taxon>Ecdysozoa</taxon>
        <taxon>Arthropoda</taxon>
        <taxon>Hexapoda</taxon>
        <taxon>Insecta</taxon>
        <taxon>Pterygota</taxon>
        <taxon>Neoptera</taxon>
        <taxon>Endopterygota</taxon>
        <taxon>Hymenoptera</taxon>
        <taxon>Apocrita</taxon>
        <taxon>Aculeata</taxon>
        <taxon>Formicoidea</taxon>
        <taxon>Formicidae</taxon>
        <taxon>Myrmicinae</taxon>
        <taxon>Cardiocondyla</taxon>
    </lineage>
</organism>
<sequence length="184" mass="21913">MQTAVNYSRRTHSLSREMRGRNVEMKREVEIERERERETTDALLSRSIWEQSLTSLTRIFAFAGCLSTAETKLCTILLVLILLSEIFPWLRDARHEVGDDDEMRSRAFVSKRTFLMARRLERDKKHVLKSPHLQDWDLRQICKNKKKKKRREGPELLRLILIRFAVPIQVTSCTKRTRKLQRYA</sequence>
<evidence type="ECO:0000313" key="1">
    <source>
        <dbReference type="EMBL" id="KAL0105475.1"/>
    </source>
</evidence>
<reference evidence="1 2" key="1">
    <citation type="submission" date="2023-03" db="EMBL/GenBank/DDBJ databases">
        <title>High recombination rates correlate with genetic variation in Cardiocondyla obscurior ants.</title>
        <authorList>
            <person name="Errbii M."/>
        </authorList>
    </citation>
    <scope>NUCLEOTIDE SEQUENCE [LARGE SCALE GENOMIC DNA]</scope>
    <source>
        <strain evidence="1">Alpha-2009</strain>
        <tissue evidence="1">Whole body</tissue>
    </source>
</reference>
<gene>
    <name evidence="1" type="ORF">PUN28_016859</name>
</gene>
<protein>
    <submittedName>
        <fullName evidence="1">Uncharacterized protein</fullName>
    </submittedName>
</protein>
<accession>A0AAW2ER73</accession>
<comment type="caution">
    <text evidence="1">The sequence shown here is derived from an EMBL/GenBank/DDBJ whole genome shotgun (WGS) entry which is preliminary data.</text>
</comment>
<evidence type="ECO:0000313" key="2">
    <source>
        <dbReference type="Proteomes" id="UP001430953"/>
    </source>
</evidence>
<proteinExistence type="predicted"/>
<keyword evidence="2" id="KW-1185">Reference proteome</keyword>
<name>A0AAW2ER73_9HYME</name>
<dbReference type="EMBL" id="JADYXP020000019">
    <property type="protein sequence ID" value="KAL0105475.1"/>
    <property type="molecule type" value="Genomic_DNA"/>
</dbReference>